<dbReference type="GO" id="GO:0016301">
    <property type="term" value="F:kinase activity"/>
    <property type="evidence" value="ECO:0007669"/>
    <property type="project" value="UniProtKB-KW"/>
</dbReference>
<keyword evidence="3" id="KW-0418">Kinase</keyword>
<evidence type="ECO:0000313" key="4">
    <source>
        <dbReference type="Proteomes" id="UP001218246"/>
    </source>
</evidence>
<dbReference type="SUPFAM" id="SSF56112">
    <property type="entry name" value="Protein kinase-like (PK-like)"/>
    <property type="match status" value="1"/>
</dbReference>
<dbReference type="PANTHER" id="PTHR24347">
    <property type="entry name" value="SERINE/THREONINE-PROTEIN KINASE"/>
    <property type="match status" value="1"/>
</dbReference>
<proteinExistence type="predicted"/>
<keyword evidence="3" id="KW-0808">Transferase</keyword>
<protein>
    <submittedName>
        <fullName evidence="3">Protein kinase</fullName>
    </submittedName>
</protein>
<reference evidence="3 4" key="1">
    <citation type="submission" date="2023-04" db="EMBL/GenBank/DDBJ databases">
        <title>Ectobacillus antri isolated from activated sludge.</title>
        <authorList>
            <person name="Yan P."/>
            <person name="Liu X."/>
        </authorList>
    </citation>
    <scope>NUCLEOTIDE SEQUENCE [LARGE SCALE GENOMIC DNA]</scope>
    <source>
        <strain evidence="3 4">C18H</strain>
    </source>
</reference>
<name>A0ABT6H0Z4_9BACI</name>
<dbReference type="Gene3D" id="1.10.510.10">
    <property type="entry name" value="Transferase(Phosphotransferase) domain 1"/>
    <property type="match status" value="1"/>
</dbReference>
<dbReference type="RefSeq" id="WP_124564694.1">
    <property type="nucleotide sequence ID" value="NZ_JARRRY010000001.1"/>
</dbReference>
<dbReference type="Proteomes" id="UP001218246">
    <property type="component" value="Unassembled WGS sequence"/>
</dbReference>
<keyword evidence="1" id="KW-0067">ATP-binding</keyword>
<evidence type="ECO:0000313" key="3">
    <source>
        <dbReference type="EMBL" id="MDG5753061.1"/>
    </source>
</evidence>
<evidence type="ECO:0000259" key="2">
    <source>
        <dbReference type="PROSITE" id="PS50011"/>
    </source>
</evidence>
<organism evidence="3 4">
    <name type="scientific">Ectobacillus antri</name>
    <dbReference type="NCBI Taxonomy" id="2486280"/>
    <lineage>
        <taxon>Bacteria</taxon>
        <taxon>Bacillati</taxon>
        <taxon>Bacillota</taxon>
        <taxon>Bacilli</taxon>
        <taxon>Bacillales</taxon>
        <taxon>Bacillaceae</taxon>
        <taxon>Ectobacillus</taxon>
    </lineage>
</organism>
<gene>
    <name evidence="3" type="ORF">P6P90_03485</name>
</gene>
<dbReference type="PROSITE" id="PS00107">
    <property type="entry name" value="PROTEIN_KINASE_ATP"/>
    <property type="match status" value="1"/>
</dbReference>
<evidence type="ECO:0000256" key="1">
    <source>
        <dbReference type="PROSITE-ProRule" id="PRU10141"/>
    </source>
</evidence>
<dbReference type="InterPro" id="IPR011009">
    <property type="entry name" value="Kinase-like_dom_sf"/>
</dbReference>
<feature type="domain" description="Protein kinase" evidence="2">
    <location>
        <begin position="23"/>
        <end position="270"/>
    </location>
</feature>
<keyword evidence="4" id="KW-1185">Reference proteome</keyword>
<sequence>MNWNYLFAWFDRPLRQGSIVNNYQIKHTLGMGSYGFTYLAVSLQTQEEIVIKQLRTSKRRTASGRKSFQYEQSILERLKHPLIPKKHAAFSQGKQLFFTMDYVQGVTFEDLIFKHGQTFTEHEAFTILLSILQTVAYFHRLGIVHRDLRTPNLLWHAGQVHIIDFGLARYIGEQDERAEAFTDEKKLMREVHYRSDFYALGHFLLFLLYAGYKPTMKEERPWFEELILTKEGKHIIKRMLQIEQPYEEIDELCNQIQSMLKERETCCKSF</sequence>
<dbReference type="EMBL" id="JARULN010000001">
    <property type="protein sequence ID" value="MDG5753061.1"/>
    <property type="molecule type" value="Genomic_DNA"/>
</dbReference>
<keyword evidence="1" id="KW-0547">Nucleotide-binding</keyword>
<dbReference type="InterPro" id="IPR017441">
    <property type="entry name" value="Protein_kinase_ATP_BS"/>
</dbReference>
<dbReference type="InterPro" id="IPR020635">
    <property type="entry name" value="Tyr_kinase_cat_dom"/>
</dbReference>
<accession>A0ABT6H0Z4</accession>
<comment type="caution">
    <text evidence="3">The sequence shown here is derived from an EMBL/GenBank/DDBJ whole genome shotgun (WGS) entry which is preliminary data.</text>
</comment>
<dbReference type="SMART" id="SM00219">
    <property type="entry name" value="TyrKc"/>
    <property type="match status" value="1"/>
</dbReference>
<dbReference type="InterPro" id="IPR000719">
    <property type="entry name" value="Prot_kinase_dom"/>
</dbReference>
<dbReference type="Pfam" id="PF00069">
    <property type="entry name" value="Pkinase"/>
    <property type="match status" value="1"/>
</dbReference>
<dbReference type="PROSITE" id="PS50011">
    <property type="entry name" value="PROTEIN_KINASE_DOM"/>
    <property type="match status" value="1"/>
</dbReference>
<feature type="binding site" evidence="1">
    <location>
        <position position="52"/>
    </location>
    <ligand>
        <name>ATP</name>
        <dbReference type="ChEBI" id="CHEBI:30616"/>
    </ligand>
</feature>